<reference evidence="2" key="1">
    <citation type="submission" date="2016-10" db="EMBL/GenBank/DDBJ databases">
        <authorList>
            <person name="de Groot N.N."/>
        </authorList>
    </citation>
    <scope>NUCLEOTIDE SEQUENCE [LARGE SCALE GENOMIC DNA]</scope>
    <source>
        <strain evidence="2">CDM_6</strain>
    </source>
</reference>
<dbReference type="EMBL" id="FOIC01000002">
    <property type="protein sequence ID" value="SES86073.1"/>
    <property type="molecule type" value="Genomic_DNA"/>
</dbReference>
<accession>A0A1H9ZWB3</accession>
<dbReference type="Proteomes" id="UP000324021">
    <property type="component" value="Unassembled WGS sequence"/>
</dbReference>
<dbReference type="STRING" id="392421.SAMN04488694_102140"/>
<evidence type="ECO:0000313" key="1">
    <source>
        <dbReference type="EMBL" id="SDC03945.1"/>
    </source>
</evidence>
<dbReference type="AlphaFoldDB" id="A0A1H9ZWB3"/>
<evidence type="ECO:0000313" key="4">
    <source>
        <dbReference type="Proteomes" id="UP000324021"/>
    </source>
</evidence>
<dbReference type="EMBL" id="FMZP01000001">
    <property type="protein sequence ID" value="SDC03945.1"/>
    <property type="molecule type" value="Genomic_DNA"/>
</dbReference>
<proteinExistence type="predicted"/>
<organism evidence="2 3">
    <name type="scientific">Natrinema hispanicum</name>
    <dbReference type="NCBI Taxonomy" id="392421"/>
    <lineage>
        <taxon>Archaea</taxon>
        <taxon>Methanobacteriati</taxon>
        <taxon>Methanobacteriota</taxon>
        <taxon>Stenosarchaea group</taxon>
        <taxon>Halobacteria</taxon>
        <taxon>Halobacteriales</taxon>
        <taxon>Natrialbaceae</taxon>
        <taxon>Natrinema</taxon>
    </lineage>
</organism>
<name>A0A1H9ZWB3_9EURY</name>
<protein>
    <submittedName>
        <fullName evidence="2">HIT zinc finger</fullName>
    </submittedName>
</protein>
<dbReference type="Proteomes" id="UP000199320">
    <property type="component" value="Unassembled WGS sequence"/>
</dbReference>
<keyword evidence="3" id="KW-1185">Reference proteome</keyword>
<sequence length="88" mass="9680">MTQWSYQTGDRLSVARAGPGFKHLECVSRSMSVSGLCQICESRPAQHRCPNCGTLVCEIHYDDELGLCADCAAQARPGQHDDVDINRL</sequence>
<evidence type="ECO:0000313" key="3">
    <source>
        <dbReference type="Proteomes" id="UP000199320"/>
    </source>
</evidence>
<reference evidence="3 4" key="2">
    <citation type="submission" date="2016-10" db="EMBL/GenBank/DDBJ databases">
        <authorList>
            <person name="Varghese N."/>
            <person name="Submissions S."/>
        </authorList>
    </citation>
    <scope>NUCLEOTIDE SEQUENCE [LARGE SCALE GENOMIC DNA]</scope>
    <source>
        <strain evidence="1 4">CDM_1</strain>
        <strain evidence="3">CDM_6</strain>
    </source>
</reference>
<gene>
    <name evidence="2" type="ORF">SAMN04488694_102140</name>
    <name evidence="1" type="ORF">SAMN05192552_1001209</name>
</gene>
<evidence type="ECO:0000313" key="2">
    <source>
        <dbReference type="EMBL" id="SES86073.1"/>
    </source>
</evidence>